<dbReference type="EMBL" id="CP003053">
    <property type="protein sequence ID" value="AFM16125.1"/>
    <property type="molecule type" value="Genomic_DNA"/>
</dbReference>
<sequence precursor="true">MPGRHRASRAQPVAVIVGGAAGAVLRYAIAATWPLPRQVLMSTVLTAAIAFLIAGFLIANASTSTPRAAILGMCASAASLSAYALFTISQTPKLSIASLVLTPAAAIGGLLCGLLIARVAAQC</sequence>
<name>I4BFR8_MYCCN</name>
<accession>I4BFR8</accession>
<gene>
    <name evidence="2" type="ordered locus">Mycch_1323</name>
</gene>
<dbReference type="RefSeq" id="WP_014814608.1">
    <property type="nucleotide sequence ID" value="NC_018027.1"/>
</dbReference>
<keyword evidence="1" id="KW-1133">Transmembrane helix</keyword>
<feature type="transmembrane region" description="Helical" evidence="1">
    <location>
        <begin position="39"/>
        <end position="61"/>
    </location>
</feature>
<dbReference type="Proteomes" id="UP000006057">
    <property type="component" value="Chromosome"/>
</dbReference>
<feature type="transmembrane region" description="Helical" evidence="1">
    <location>
        <begin position="12"/>
        <end position="33"/>
    </location>
</feature>
<dbReference type="KEGG" id="mcb:Mycch_1323"/>
<reference evidence="2 3" key="1">
    <citation type="submission" date="2012-06" db="EMBL/GenBank/DDBJ databases">
        <title>Complete sequence of chromosome of Mycobacterium chubuense NBB4.</title>
        <authorList>
            <consortium name="US DOE Joint Genome Institute"/>
            <person name="Lucas S."/>
            <person name="Han J."/>
            <person name="Lapidus A."/>
            <person name="Cheng J.-F."/>
            <person name="Goodwin L."/>
            <person name="Pitluck S."/>
            <person name="Peters L."/>
            <person name="Mikhailova N."/>
            <person name="Teshima H."/>
            <person name="Detter J.C."/>
            <person name="Han C."/>
            <person name="Tapia R."/>
            <person name="Land M."/>
            <person name="Hauser L."/>
            <person name="Kyrpides N."/>
            <person name="Ivanova N."/>
            <person name="Pagani I."/>
            <person name="Mattes T."/>
            <person name="Holmes A."/>
            <person name="Rutledge P."/>
            <person name="Paulsen I."/>
            <person name="Coleman N."/>
            <person name="Woyke T."/>
        </authorList>
    </citation>
    <scope>NUCLEOTIDE SEQUENCE [LARGE SCALE GENOMIC DNA]</scope>
    <source>
        <strain evidence="2 3">NBB4</strain>
    </source>
</reference>
<evidence type="ECO:0000313" key="3">
    <source>
        <dbReference type="Proteomes" id="UP000006057"/>
    </source>
</evidence>
<dbReference type="eggNOG" id="ENOG5031PD6">
    <property type="taxonomic scope" value="Bacteria"/>
</dbReference>
<keyword evidence="1" id="KW-0812">Transmembrane</keyword>
<dbReference type="HOGENOM" id="CLU_2024210_0_0_11"/>
<keyword evidence="3" id="KW-1185">Reference proteome</keyword>
<feature type="transmembrane region" description="Helical" evidence="1">
    <location>
        <begin position="68"/>
        <end position="88"/>
    </location>
</feature>
<dbReference type="AlphaFoldDB" id="I4BFR8"/>
<evidence type="ECO:0000313" key="2">
    <source>
        <dbReference type="EMBL" id="AFM16125.1"/>
    </source>
</evidence>
<dbReference type="PATRIC" id="fig|710421.3.peg.1323"/>
<organism evidence="2 3">
    <name type="scientific">Mycolicibacterium chubuense (strain NBB4)</name>
    <name type="common">Mycobacterium chubuense</name>
    <dbReference type="NCBI Taxonomy" id="710421"/>
    <lineage>
        <taxon>Bacteria</taxon>
        <taxon>Bacillati</taxon>
        <taxon>Actinomycetota</taxon>
        <taxon>Actinomycetes</taxon>
        <taxon>Mycobacteriales</taxon>
        <taxon>Mycobacteriaceae</taxon>
        <taxon>Mycolicibacterium</taxon>
    </lineage>
</organism>
<feature type="transmembrane region" description="Helical" evidence="1">
    <location>
        <begin position="94"/>
        <end position="117"/>
    </location>
</feature>
<evidence type="ECO:0000256" key="1">
    <source>
        <dbReference type="SAM" id="Phobius"/>
    </source>
</evidence>
<dbReference type="STRING" id="710421.Mycch_1323"/>
<protein>
    <submittedName>
        <fullName evidence="2">CrcB-like protein</fullName>
    </submittedName>
</protein>
<keyword evidence="1" id="KW-0472">Membrane</keyword>
<proteinExistence type="predicted"/>